<dbReference type="OrthoDB" id="9803036at2"/>
<sequence>MTTNEAPHFPGARVIAVPPYGDPQIDPSAWLAPGAVVAGDVRIGAQSSVWYNAVLRGDSDAVRVGERTNIQDGAVVHTQRDDAAVIGDDVSVGHLAMIHGATIEDGCLIGMHATVLTGAIVGAGSLVAAGAVVPQGMVVPPHSLVVGVPGRVVRELRDEDREAVRMNSARYLDTTAHHRDATRDE</sequence>
<dbReference type="InterPro" id="IPR047324">
    <property type="entry name" value="LbH_gamma_CA-like"/>
</dbReference>
<accession>A0A147ENS0</accession>
<organism evidence="1 2">
    <name type="scientific">Leucobacter chromiiresistens</name>
    <dbReference type="NCBI Taxonomy" id="1079994"/>
    <lineage>
        <taxon>Bacteria</taxon>
        <taxon>Bacillati</taxon>
        <taxon>Actinomycetota</taxon>
        <taxon>Actinomycetes</taxon>
        <taxon>Micrococcales</taxon>
        <taxon>Microbacteriaceae</taxon>
        <taxon>Leucobacter</taxon>
    </lineage>
</organism>
<dbReference type="PATRIC" id="fig|1079994.3.peg.1695"/>
<dbReference type="InterPro" id="IPR050484">
    <property type="entry name" value="Transf_Hexapept/Carb_Anhydrase"/>
</dbReference>
<reference evidence="1 2" key="1">
    <citation type="journal article" date="2016" name="Front. Microbiol.">
        <title>Genomic Resource of Rice Seed Associated Bacteria.</title>
        <authorList>
            <person name="Midha S."/>
            <person name="Bansal K."/>
            <person name="Sharma S."/>
            <person name="Kumar N."/>
            <person name="Patil P.P."/>
            <person name="Chaudhry V."/>
            <person name="Patil P.B."/>
        </authorList>
    </citation>
    <scope>NUCLEOTIDE SEQUENCE [LARGE SCALE GENOMIC DNA]</scope>
    <source>
        <strain evidence="1 2">NS354</strain>
    </source>
</reference>
<dbReference type="Gene3D" id="2.160.10.10">
    <property type="entry name" value="Hexapeptide repeat proteins"/>
    <property type="match status" value="1"/>
</dbReference>
<dbReference type="RefSeq" id="WP_058593955.1">
    <property type="nucleotide sequence ID" value="NZ_LDRK01000040.1"/>
</dbReference>
<evidence type="ECO:0000313" key="2">
    <source>
        <dbReference type="Proteomes" id="UP000070810"/>
    </source>
</evidence>
<dbReference type="InterPro" id="IPR011004">
    <property type="entry name" value="Trimer_LpxA-like_sf"/>
</dbReference>
<dbReference type="SUPFAM" id="SSF51161">
    <property type="entry name" value="Trimeric LpxA-like enzymes"/>
    <property type="match status" value="1"/>
</dbReference>
<name>A0A147ENS0_9MICO</name>
<dbReference type="Proteomes" id="UP000070810">
    <property type="component" value="Unassembled WGS sequence"/>
</dbReference>
<evidence type="ECO:0000313" key="1">
    <source>
        <dbReference type="EMBL" id="KTR85801.1"/>
    </source>
</evidence>
<dbReference type="PANTHER" id="PTHR13061:SF29">
    <property type="entry name" value="GAMMA CARBONIC ANHYDRASE-LIKE 1, MITOCHONDRIAL-RELATED"/>
    <property type="match status" value="1"/>
</dbReference>
<proteinExistence type="predicted"/>
<gene>
    <name evidence="1" type="ORF">NS354_07600</name>
</gene>
<protein>
    <submittedName>
        <fullName evidence="1">Carbonic anhydrase</fullName>
    </submittedName>
</protein>
<dbReference type="EMBL" id="LDRK01000040">
    <property type="protein sequence ID" value="KTR85801.1"/>
    <property type="molecule type" value="Genomic_DNA"/>
</dbReference>
<dbReference type="PANTHER" id="PTHR13061">
    <property type="entry name" value="DYNACTIN SUBUNIT P25"/>
    <property type="match status" value="1"/>
</dbReference>
<dbReference type="AlphaFoldDB" id="A0A147ENS0"/>
<comment type="caution">
    <text evidence="1">The sequence shown here is derived from an EMBL/GenBank/DDBJ whole genome shotgun (WGS) entry which is preliminary data.</text>
</comment>
<dbReference type="InterPro" id="IPR001451">
    <property type="entry name" value="Hexapep"/>
</dbReference>
<dbReference type="Pfam" id="PF00132">
    <property type="entry name" value="Hexapep"/>
    <property type="match status" value="1"/>
</dbReference>
<keyword evidence="2" id="KW-1185">Reference proteome</keyword>
<dbReference type="CDD" id="cd04645">
    <property type="entry name" value="LbH_gamma_CA_like"/>
    <property type="match status" value="1"/>
</dbReference>